<reference evidence="2 3" key="1">
    <citation type="submission" date="2016-07" db="EMBL/GenBank/DDBJ databases">
        <title>Characterization of isolates of Eisenbergiella tayi derived from blood cultures, using whole genome sequencing.</title>
        <authorList>
            <person name="Burdz T."/>
            <person name="Wiebe D."/>
            <person name="Huynh C."/>
            <person name="Bernard K."/>
        </authorList>
    </citation>
    <scope>NUCLEOTIDE SEQUENCE [LARGE SCALE GENOMIC DNA]</scope>
    <source>
        <strain evidence="2 3">NML 120489</strain>
    </source>
</reference>
<feature type="transmembrane region" description="Helical" evidence="1">
    <location>
        <begin position="89"/>
        <end position="111"/>
    </location>
</feature>
<proteinExistence type="predicted"/>
<keyword evidence="1" id="KW-0472">Membrane</keyword>
<evidence type="ECO:0000256" key="1">
    <source>
        <dbReference type="SAM" id="Phobius"/>
    </source>
</evidence>
<feature type="transmembrane region" description="Helical" evidence="1">
    <location>
        <begin position="30"/>
        <end position="50"/>
    </location>
</feature>
<keyword evidence="1" id="KW-1133">Transmembrane helix</keyword>
<feature type="transmembrane region" description="Helical" evidence="1">
    <location>
        <begin position="62"/>
        <end position="83"/>
    </location>
</feature>
<dbReference type="Proteomes" id="UP000095003">
    <property type="component" value="Unassembled WGS sequence"/>
</dbReference>
<evidence type="ECO:0000313" key="2">
    <source>
        <dbReference type="EMBL" id="ODM10192.1"/>
    </source>
</evidence>
<dbReference type="EMBL" id="MCGI01000004">
    <property type="protein sequence ID" value="ODM10192.1"/>
    <property type="molecule type" value="Genomic_DNA"/>
</dbReference>
<keyword evidence="1" id="KW-0812">Transmembrane</keyword>
<evidence type="ECO:0000313" key="3">
    <source>
        <dbReference type="Proteomes" id="UP000095003"/>
    </source>
</evidence>
<comment type="caution">
    <text evidence="2">The sequence shown here is derived from an EMBL/GenBank/DDBJ whole genome shotgun (WGS) entry which is preliminary data.</text>
</comment>
<accession>A0A1E3AN87</accession>
<dbReference type="RefSeq" id="WP_009250202.1">
    <property type="nucleotide sequence ID" value="NZ_CABMHK010000128.1"/>
</dbReference>
<evidence type="ECO:0008006" key="4">
    <source>
        <dbReference type="Google" id="ProtNLM"/>
    </source>
</evidence>
<organism evidence="2 3">
    <name type="scientific">Eisenbergiella tayi</name>
    <dbReference type="NCBI Taxonomy" id="1432052"/>
    <lineage>
        <taxon>Bacteria</taxon>
        <taxon>Bacillati</taxon>
        <taxon>Bacillota</taxon>
        <taxon>Clostridia</taxon>
        <taxon>Lachnospirales</taxon>
        <taxon>Lachnospiraceae</taxon>
        <taxon>Eisenbergiella</taxon>
    </lineage>
</organism>
<name>A0A1E3AN87_9FIRM</name>
<sequence length="138" mass="15453">MKKMAVNILCSTGITLIVLAALGTMYGAHYLFIKSVFQSFFANIIIHAGLRLTHRFESGYAALEYMLDIGYTIAVVILCGAAFDWYTSTPVWLLIIMSVVIYLAAVSLSIFRMKKDIEEINELVKRRNHLIDSGRISG</sequence>
<gene>
    <name evidence="2" type="ORF">BEH84_04561</name>
</gene>
<protein>
    <recommendedName>
        <fullName evidence="4">DUF3021 domain-containing protein</fullName>
    </recommendedName>
</protein>
<dbReference type="AlphaFoldDB" id="A0A1E3AN87"/>